<dbReference type="EMBL" id="JBBUKT010000005">
    <property type="protein sequence ID" value="MEK7951889.1"/>
    <property type="molecule type" value="Genomic_DNA"/>
</dbReference>
<evidence type="ECO:0000313" key="2">
    <source>
        <dbReference type="Proteomes" id="UP001371305"/>
    </source>
</evidence>
<sequence length="198" mass="21285">MTAPERPTARAHREITAVLRQCDLAIDATAGNGHDTLFLAKLVGETGTVIAFDVQEQAITSTRERLASANLLDRVTLVHGSHATLSDHAKPATASAVMFNLGYLPGADHAIITQTEETLQALDASLIVLKPGGILTIVCYPGHDGGDKESAAVVAWAENHHAEIFRREDTLRPAPFLVLVRSMDILSTPRRPNVDTPQ</sequence>
<reference evidence="1 2" key="1">
    <citation type="submission" date="2024-04" db="EMBL/GenBank/DDBJ databases">
        <title>Luteolibacter sp. isolated from soil.</title>
        <authorList>
            <person name="An J."/>
        </authorList>
    </citation>
    <scope>NUCLEOTIDE SEQUENCE [LARGE SCALE GENOMIC DNA]</scope>
    <source>
        <strain evidence="1 2">Y139</strain>
    </source>
</reference>
<evidence type="ECO:0000313" key="1">
    <source>
        <dbReference type="EMBL" id="MEK7951889.1"/>
    </source>
</evidence>
<dbReference type="Gene3D" id="3.40.50.150">
    <property type="entry name" value="Vaccinia Virus protein VP39"/>
    <property type="match status" value="1"/>
</dbReference>
<dbReference type="InterPro" id="IPR029063">
    <property type="entry name" value="SAM-dependent_MTases_sf"/>
</dbReference>
<protein>
    <submittedName>
        <fullName evidence="1">Class I SAM-dependent methyltransferase</fullName>
        <ecNumber evidence="1">2.1.1.-</ecNumber>
    </submittedName>
</protein>
<dbReference type="Proteomes" id="UP001371305">
    <property type="component" value="Unassembled WGS sequence"/>
</dbReference>
<keyword evidence="1" id="KW-0808">Transferase</keyword>
<organism evidence="1 2">
    <name type="scientific">Luteolibacter soli</name>
    <dbReference type="NCBI Taxonomy" id="3135280"/>
    <lineage>
        <taxon>Bacteria</taxon>
        <taxon>Pseudomonadati</taxon>
        <taxon>Verrucomicrobiota</taxon>
        <taxon>Verrucomicrobiia</taxon>
        <taxon>Verrucomicrobiales</taxon>
        <taxon>Verrucomicrobiaceae</taxon>
        <taxon>Luteolibacter</taxon>
    </lineage>
</organism>
<dbReference type="CDD" id="cd02440">
    <property type="entry name" value="AdoMet_MTases"/>
    <property type="match status" value="1"/>
</dbReference>
<dbReference type="Pfam" id="PF06962">
    <property type="entry name" value="rRNA_methylase"/>
    <property type="match status" value="1"/>
</dbReference>
<name>A0ABU9AY40_9BACT</name>
<dbReference type="InterPro" id="IPR010719">
    <property type="entry name" value="MnmM_MeTrfase"/>
</dbReference>
<dbReference type="GO" id="GO:0032259">
    <property type="term" value="P:methylation"/>
    <property type="evidence" value="ECO:0007669"/>
    <property type="project" value="UniProtKB-KW"/>
</dbReference>
<dbReference type="PANTHER" id="PTHR35276:SF1">
    <property type="entry name" value="TRNA (MNM(5)S(2)U34)-METHYLTRANSFERASE, CHLOROPLASTIC"/>
    <property type="match status" value="1"/>
</dbReference>
<gene>
    <name evidence="1" type="ORF">WKV53_15345</name>
</gene>
<dbReference type="EC" id="2.1.1.-" evidence="1"/>
<comment type="caution">
    <text evidence="1">The sequence shown here is derived from an EMBL/GenBank/DDBJ whole genome shotgun (WGS) entry which is preliminary data.</text>
</comment>
<dbReference type="RefSeq" id="WP_341405646.1">
    <property type="nucleotide sequence ID" value="NZ_JBBUKT010000005.1"/>
</dbReference>
<dbReference type="SUPFAM" id="SSF53335">
    <property type="entry name" value="S-adenosyl-L-methionine-dependent methyltransferases"/>
    <property type="match status" value="1"/>
</dbReference>
<dbReference type="GO" id="GO:0008168">
    <property type="term" value="F:methyltransferase activity"/>
    <property type="evidence" value="ECO:0007669"/>
    <property type="project" value="UniProtKB-KW"/>
</dbReference>
<keyword evidence="1" id="KW-0489">Methyltransferase</keyword>
<accession>A0ABU9AY40</accession>
<proteinExistence type="predicted"/>
<keyword evidence="2" id="KW-1185">Reference proteome</keyword>
<dbReference type="PANTHER" id="PTHR35276">
    <property type="entry name" value="S-ADENOSYL-L-METHIONINE-DEPENDENT METHYLTRANSFERASES SUPERFAMILY PROTEIN"/>
    <property type="match status" value="1"/>
</dbReference>